<reference evidence="2 3" key="1">
    <citation type="submission" date="2014-03" db="EMBL/GenBank/DDBJ databases">
        <title>Genomics of Bifidobacteria.</title>
        <authorList>
            <person name="Ventura M."/>
            <person name="Milani C."/>
            <person name="Lugli G.A."/>
        </authorList>
    </citation>
    <scope>NUCLEOTIDE SEQUENCE [LARGE SCALE GENOMIC DNA]</scope>
    <source>
        <strain evidence="2 3">LMG 10738</strain>
    </source>
</reference>
<keyword evidence="1" id="KW-0472">Membrane</keyword>
<evidence type="ECO:0000256" key="1">
    <source>
        <dbReference type="SAM" id="Phobius"/>
    </source>
</evidence>
<evidence type="ECO:0008006" key="4">
    <source>
        <dbReference type="Google" id="ProtNLM"/>
    </source>
</evidence>
<feature type="transmembrane region" description="Helical" evidence="1">
    <location>
        <begin position="104"/>
        <end position="125"/>
    </location>
</feature>
<comment type="caution">
    <text evidence="2">The sequence shown here is derived from an EMBL/GenBank/DDBJ whole genome shotgun (WGS) entry which is preliminary data.</text>
</comment>
<dbReference type="STRING" id="1688.BCUN_1604"/>
<feature type="transmembrane region" description="Helical" evidence="1">
    <location>
        <begin position="67"/>
        <end position="84"/>
    </location>
</feature>
<keyword evidence="1" id="KW-0812">Transmembrane</keyword>
<organism evidence="2 3">
    <name type="scientific">Bifidobacterium cuniculi</name>
    <dbReference type="NCBI Taxonomy" id="1688"/>
    <lineage>
        <taxon>Bacteria</taxon>
        <taxon>Bacillati</taxon>
        <taxon>Actinomycetota</taxon>
        <taxon>Actinomycetes</taxon>
        <taxon>Bifidobacteriales</taxon>
        <taxon>Bifidobacteriaceae</taxon>
        <taxon>Bifidobacterium</taxon>
    </lineage>
</organism>
<feature type="transmembrane region" description="Helical" evidence="1">
    <location>
        <begin position="238"/>
        <end position="262"/>
    </location>
</feature>
<keyword evidence="1" id="KW-1133">Transmembrane helix</keyword>
<feature type="transmembrane region" description="Helical" evidence="1">
    <location>
        <begin position="268"/>
        <end position="290"/>
    </location>
</feature>
<keyword evidence="3" id="KW-1185">Reference proteome</keyword>
<dbReference type="eggNOG" id="ENOG5031U0F">
    <property type="taxonomic scope" value="Bacteria"/>
</dbReference>
<proteinExistence type="predicted"/>
<feature type="transmembrane region" description="Helical" evidence="1">
    <location>
        <begin position="34"/>
        <end position="55"/>
    </location>
</feature>
<feature type="transmembrane region" description="Helical" evidence="1">
    <location>
        <begin position="302"/>
        <end position="321"/>
    </location>
</feature>
<protein>
    <recommendedName>
        <fullName evidence="4">Acyltransferase</fullName>
    </recommendedName>
</protein>
<sequence length="383" mass="41486">MVSDTVEDGMDNRRTTTQGHGGYASERWVIYMEIAATVLIALGVLLDMLAAHGYLADNALLRCAEDSFFVFQIPVYYLAFGYAYQHTWRVDDGRMWLRCVGRQLILCLVPFLSITLATLLVDAGLGQVPLDWHQLATFLFTSPVSPVAFYPILLLMYLVTPTLRSWCGAGVLLAVALALKAVAVALPMDGWPYVLSGLCGSWIWFCLGMAFCLHTHAHAERFLPRLLGTSRLAGVAPVRGNVAILGVAWLALSVVVSLSGFAGTKVGAALLTLVGLAWFTSIFATSFAGGRSSRLFDTVGKSTIGIFLLHPICLGVLFFLLRLPRAAGALAGMDGTVRGTVAFLLALVAAYAVPVALQWVLDHAWKLGFLLKPARYLPAVRQH</sequence>
<feature type="transmembrane region" description="Helical" evidence="1">
    <location>
        <begin position="166"/>
        <end position="187"/>
    </location>
</feature>
<feature type="transmembrane region" description="Helical" evidence="1">
    <location>
        <begin position="137"/>
        <end position="159"/>
    </location>
</feature>
<feature type="transmembrane region" description="Helical" evidence="1">
    <location>
        <begin position="341"/>
        <end position="361"/>
    </location>
</feature>
<dbReference type="EMBL" id="JGYV01000025">
    <property type="protein sequence ID" value="KFI59479.1"/>
    <property type="molecule type" value="Genomic_DNA"/>
</dbReference>
<dbReference type="Proteomes" id="UP000029067">
    <property type="component" value="Unassembled WGS sequence"/>
</dbReference>
<dbReference type="RefSeq" id="WP_033516319.1">
    <property type="nucleotide sequence ID" value="NZ_JGYV01000025.1"/>
</dbReference>
<accession>A0A087AL29</accession>
<dbReference type="OrthoDB" id="3178066at2"/>
<evidence type="ECO:0000313" key="2">
    <source>
        <dbReference type="EMBL" id="KFI59479.1"/>
    </source>
</evidence>
<feature type="transmembrane region" description="Helical" evidence="1">
    <location>
        <begin position="193"/>
        <end position="217"/>
    </location>
</feature>
<dbReference type="AlphaFoldDB" id="A0A087AL29"/>
<name>A0A087AL29_9BIFI</name>
<gene>
    <name evidence="2" type="ORF">BCUN_1604</name>
</gene>
<evidence type="ECO:0000313" key="3">
    <source>
        <dbReference type="Proteomes" id="UP000029067"/>
    </source>
</evidence>